<keyword evidence="2" id="KW-0564">Palmitate</keyword>
<comment type="cofactor">
    <cofactor evidence="2">
        <name>Ca(2+)</name>
        <dbReference type="ChEBI" id="CHEBI:29108"/>
    </cofactor>
</comment>
<dbReference type="Gene3D" id="3.30.420.10">
    <property type="entry name" value="Ribonuclease H-like superfamily/Ribonuclease H"/>
    <property type="match status" value="1"/>
</dbReference>
<dbReference type="AlphaFoldDB" id="A0A7I8V5L3"/>
<protein>
    <recommendedName>
        <fullName evidence="2">Phospholipid scramblase</fullName>
    </recommendedName>
</protein>
<organism evidence="3 4">
    <name type="scientific">Dimorphilus gyrociliatus</name>
    <dbReference type="NCBI Taxonomy" id="2664684"/>
    <lineage>
        <taxon>Eukaryota</taxon>
        <taxon>Metazoa</taxon>
        <taxon>Spiralia</taxon>
        <taxon>Lophotrochozoa</taxon>
        <taxon>Annelida</taxon>
        <taxon>Polychaeta</taxon>
        <taxon>Polychaeta incertae sedis</taxon>
        <taxon>Dinophilidae</taxon>
        <taxon>Dimorphilus</taxon>
    </lineage>
</organism>
<dbReference type="OrthoDB" id="191150at2759"/>
<dbReference type="GO" id="GO:0017128">
    <property type="term" value="F:phospholipid scramblase activity"/>
    <property type="evidence" value="ECO:0007669"/>
    <property type="project" value="InterPro"/>
</dbReference>
<name>A0A7I8V5L3_9ANNE</name>
<evidence type="ECO:0000256" key="1">
    <source>
        <dbReference type="ARBA" id="ARBA00005350"/>
    </source>
</evidence>
<evidence type="ECO:0000313" key="4">
    <source>
        <dbReference type="Proteomes" id="UP000549394"/>
    </source>
</evidence>
<comment type="function">
    <text evidence="2">May mediate accelerated ATP-independent bidirectional transbilayer migration of phospholipids upon binding calcium ions that results in a loss of phospholipid asymmetry in the plasma membrane.</text>
</comment>
<dbReference type="GO" id="GO:0003676">
    <property type="term" value="F:nucleic acid binding"/>
    <property type="evidence" value="ECO:0007669"/>
    <property type="project" value="InterPro"/>
</dbReference>
<accession>A0A7I8V5L3</accession>
<evidence type="ECO:0000256" key="2">
    <source>
        <dbReference type="RuleBase" id="RU363116"/>
    </source>
</evidence>
<reference evidence="3 4" key="1">
    <citation type="submission" date="2020-08" db="EMBL/GenBank/DDBJ databases">
        <authorList>
            <person name="Hejnol A."/>
        </authorList>
    </citation>
    <scope>NUCLEOTIDE SEQUENCE [LARGE SCALE GENOMIC DNA]</scope>
</reference>
<dbReference type="PANTHER" id="PTHR46060:SF1">
    <property type="entry name" value="MARINER MOS1 TRANSPOSASE-LIKE PROTEIN"/>
    <property type="match status" value="1"/>
</dbReference>
<dbReference type="InterPro" id="IPR036397">
    <property type="entry name" value="RNaseH_sf"/>
</dbReference>
<keyword evidence="4" id="KW-1185">Reference proteome</keyword>
<dbReference type="EMBL" id="CAJFCJ010000001">
    <property type="protein sequence ID" value="CAD5111491.1"/>
    <property type="molecule type" value="Genomic_DNA"/>
</dbReference>
<keyword evidence="2" id="KW-0106">Calcium</keyword>
<gene>
    <name evidence="3" type="ORF">DGYR_LOCUS781</name>
</gene>
<dbReference type="InterPro" id="IPR052709">
    <property type="entry name" value="Transposase-MT_Hybrid"/>
</dbReference>
<comment type="similarity">
    <text evidence="1 2">Belongs to the phospholipid scramblase family.</text>
</comment>
<evidence type="ECO:0000313" key="3">
    <source>
        <dbReference type="EMBL" id="CAD5111491.1"/>
    </source>
</evidence>
<keyword evidence="2" id="KW-0449">Lipoprotein</keyword>
<dbReference type="Proteomes" id="UP000549394">
    <property type="component" value="Unassembled WGS sequence"/>
</dbReference>
<proteinExistence type="inferred from homology"/>
<dbReference type="PANTHER" id="PTHR46060">
    <property type="entry name" value="MARINER MOS1 TRANSPOSASE-LIKE PROTEIN"/>
    <property type="match status" value="1"/>
</dbReference>
<dbReference type="InterPro" id="IPR005552">
    <property type="entry name" value="Scramblase"/>
</dbReference>
<sequence>MSRGMNRTPTIISVQPKKEDDKLSLNDQNMKEFILPGLSELAFLQDVDLVRIEQQMPFDLKAGCGAGNTYNIYDRNHERILYAVEDANCFCRWTCGPHRMFHITVYLPDDTPVLHFDRSCCRCDWCCCFNCCLCQHSLEIRDTHGWILGRVRERFHIFNLKLTVEDPEEEIFMRVRGSCCACRCCTDMHFDIINDTGVKEVGYISKKYLAKEVKEGKRRINVSHEYCEMYIHEETSSKNIHTRLKSYFGDETLSEASIRRWAIKIKKARKNLEDLPRSGRPKTALTDQNKEAVDRLIREDQTTSQRAIAKNLDNGQEAVGKMIKELGYRKICGKWIPYNNLNQDQKEVRVSHCMELLDRHMAKKESFLKKIVIGDESEVYLHDPESKRASLTYKHTSSPPEKKLKMTKSVEKLMCTVFRDCSGLIHLEFMDYCETINPIA</sequence>
<dbReference type="Pfam" id="PF03803">
    <property type="entry name" value="Scramblase"/>
    <property type="match status" value="1"/>
</dbReference>
<comment type="caution">
    <text evidence="3">The sequence shown here is derived from an EMBL/GenBank/DDBJ whole genome shotgun (WGS) entry which is preliminary data.</text>
</comment>